<name>A0A6J5EVU5_9BURK</name>
<dbReference type="EMBL" id="CADIKH010000044">
    <property type="protein sequence ID" value="CAB3770124.1"/>
    <property type="molecule type" value="Genomic_DNA"/>
</dbReference>
<protein>
    <submittedName>
        <fullName evidence="1">Uncharacterized protein</fullName>
    </submittedName>
</protein>
<organism evidence="1 2">
    <name type="scientific">Paraburkholderia humisilvae</name>
    <dbReference type="NCBI Taxonomy" id="627669"/>
    <lineage>
        <taxon>Bacteria</taxon>
        <taxon>Pseudomonadati</taxon>
        <taxon>Pseudomonadota</taxon>
        <taxon>Betaproteobacteria</taxon>
        <taxon>Burkholderiales</taxon>
        <taxon>Burkholderiaceae</taxon>
        <taxon>Paraburkholderia</taxon>
    </lineage>
</organism>
<keyword evidence="2" id="KW-1185">Reference proteome</keyword>
<accession>A0A6J5EVU5</accession>
<dbReference type="AlphaFoldDB" id="A0A6J5EVU5"/>
<proteinExistence type="predicted"/>
<sequence length="48" mass="5229">MDCSATHITIHITTGTTTTSSWDPLVDPRAFRLSRFSDGSKITIDAGF</sequence>
<reference evidence="1 2" key="1">
    <citation type="submission" date="2020-04" db="EMBL/GenBank/DDBJ databases">
        <authorList>
            <person name="De Canck E."/>
        </authorList>
    </citation>
    <scope>NUCLEOTIDE SEQUENCE [LARGE SCALE GENOMIC DNA]</scope>
    <source>
        <strain evidence="1 2">LMG 29542</strain>
    </source>
</reference>
<evidence type="ECO:0000313" key="1">
    <source>
        <dbReference type="EMBL" id="CAB3770124.1"/>
    </source>
</evidence>
<dbReference type="Proteomes" id="UP000494363">
    <property type="component" value="Unassembled WGS sequence"/>
</dbReference>
<evidence type="ECO:0000313" key="2">
    <source>
        <dbReference type="Proteomes" id="UP000494363"/>
    </source>
</evidence>
<gene>
    <name evidence="1" type="ORF">LMG29542_06270</name>
</gene>